<protein>
    <recommendedName>
        <fullName evidence="3">CopG family transcriptional regulator</fullName>
    </recommendedName>
</protein>
<keyword evidence="2" id="KW-1185">Reference proteome</keyword>
<name>A0ABW2L5B6_9BACT</name>
<evidence type="ECO:0008006" key="3">
    <source>
        <dbReference type="Google" id="ProtNLM"/>
    </source>
</evidence>
<sequence length="66" mass="7362">MKTTLDLPRPLLLRIAARAARMRVPVSRYVAESLEKIIPTDLPTPTPPPGKGDDPLFEELRQELGL</sequence>
<comment type="caution">
    <text evidence="1">The sequence shown here is derived from an EMBL/GenBank/DDBJ whole genome shotgun (WGS) entry which is preliminary data.</text>
</comment>
<proteinExistence type="predicted"/>
<dbReference type="RefSeq" id="WP_379710271.1">
    <property type="nucleotide sequence ID" value="NZ_JBHTBS010000002.1"/>
</dbReference>
<evidence type="ECO:0000313" key="2">
    <source>
        <dbReference type="Proteomes" id="UP001596472"/>
    </source>
</evidence>
<evidence type="ECO:0000313" key="1">
    <source>
        <dbReference type="EMBL" id="MFC7336707.1"/>
    </source>
</evidence>
<gene>
    <name evidence="1" type="ORF">ACFQY0_05930</name>
</gene>
<reference evidence="2" key="1">
    <citation type="journal article" date="2019" name="Int. J. Syst. Evol. Microbiol.">
        <title>The Global Catalogue of Microorganisms (GCM) 10K type strain sequencing project: providing services to taxonomists for standard genome sequencing and annotation.</title>
        <authorList>
            <consortium name="The Broad Institute Genomics Platform"/>
            <consortium name="The Broad Institute Genome Sequencing Center for Infectious Disease"/>
            <person name="Wu L."/>
            <person name="Ma J."/>
        </authorList>
    </citation>
    <scope>NUCLEOTIDE SEQUENCE [LARGE SCALE GENOMIC DNA]</scope>
    <source>
        <strain evidence="2">CGMCC 4.1467</strain>
    </source>
</reference>
<dbReference type="Proteomes" id="UP001596472">
    <property type="component" value="Unassembled WGS sequence"/>
</dbReference>
<dbReference type="EMBL" id="JBHTBS010000002">
    <property type="protein sequence ID" value="MFC7336707.1"/>
    <property type="molecule type" value="Genomic_DNA"/>
</dbReference>
<accession>A0ABW2L5B6</accession>
<organism evidence="1 2">
    <name type="scientific">Haloferula chungangensis</name>
    <dbReference type="NCBI Taxonomy" id="1048331"/>
    <lineage>
        <taxon>Bacteria</taxon>
        <taxon>Pseudomonadati</taxon>
        <taxon>Verrucomicrobiota</taxon>
        <taxon>Verrucomicrobiia</taxon>
        <taxon>Verrucomicrobiales</taxon>
        <taxon>Verrucomicrobiaceae</taxon>
        <taxon>Haloferula</taxon>
    </lineage>
</organism>